<accession>A0A482TCX7</accession>
<dbReference type="AlphaFoldDB" id="A0A482TCX7"/>
<gene>
    <name evidence="2" type="ORF">ELS19_12020</name>
</gene>
<dbReference type="Proteomes" id="UP000294028">
    <property type="component" value="Unassembled WGS sequence"/>
</dbReference>
<dbReference type="EMBL" id="RZHH01000002">
    <property type="protein sequence ID" value="RYJ14602.1"/>
    <property type="molecule type" value="Genomic_DNA"/>
</dbReference>
<proteinExistence type="predicted"/>
<evidence type="ECO:0000313" key="3">
    <source>
        <dbReference type="Proteomes" id="UP000294028"/>
    </source>
</evidence>
<name>A0A482TCX7_9EURY</name>
<evidence type="ECO:0000256" key="1">
    <source>
        <dbReference type="SAM" id="Phobius"/>
    </source>
</evidence>
<reference evidence="2 3" key="1">
    <citation type="submission" date="2018-12" db="EMBL/GenBank/DDBJ databases">
        <title>Genome analysis provides insights into bioremediation potentialities of Halogeometricum borinquense strain N11.</title>
        <authorList>
            <person name="Najjari A."/>
            <person name="Youssef N."/>
            <person name="Fhoula I."/>
            <person name="Ben Dhia O."/>
            <person name="Mahjoubi M."/>
            <person name="Ouzari H.I."/>
            <person name="Cherif A."/>
        </authorList>
    </citation>
    <scope>NUCLEOTIDE SEQUENCE [LARGE SCALE GENOMIC DNA]</scope>
    <source>
        <strain evidence="2 3">N11</strain>
    </source>
</reference>
<sequence>MSGDVRQIAVGAFLLLASSVLFLTTGVDGRISALLAATAAGAAAIVIVRLLSAPDGQAA</sequence>
<keyword evidence="1" id="KW-0812">Transmembrane</keyword>
<feature type="transmembrane region" description="Helical" evidence="1">
    <location>
        <begin position="31"/>
        <end position="51"/>
    </location>
</feature>
<evidence type="ECO:0000313" key="2">
    <source>
        <dbReference type="EMBL" id="RYJ14602.1"/>
    </source>
</evidence>
<feature type="transmembrane region" description="Helical" evidence="1">
    <location>
        <begin position="7"/>
        <end position="25"/>
    </location>
</feature>
<organism evidence="2 3">
    <name type="scientific">Halogeometricum borinquense</name>
    <dbReference type="NCBI Taxonomy" id="60847"/>
    <lineage>
        <taxon>Archaea</taxon>
        <taxon>Methanobacteriati</taxon>
        <taxon>Methanobacteriota</taxon>
        <taxon>Stenosarchaea group</taxon>
        <taxon>Halobacteria</taxon>
        <taxon>Halobacteriales</taxon>
        <taxon>Haloferacaceae</taxon>
        <taxon>Halogeometricum</taxon>
    </lineage>
</organism>
<keyword evidence="1" id="KW-1133">Transmembrane helix</keyword>
<keyword evidence="1" id="KW-0472">Membrane</keyword>
<dbReference type="GeneID" id="9994112"/>
<comment type="caution">
    <text evidence="2">The sequence shown here is derived from an EMBL/GenBank/DDBJ whole genome shotgun (WGS) entry which is preliminary data.</text>
</comment>
<protein>
    <submittedName>
        <fullName evidence="2">Uncharacterized protein</fullName>
    </submittedName>
</protein>
<dbReference type="RefSeq" id="WP_006056690.1">
    <property type="nucleotide sequence ID" value="NZ_JAXCMF010000021.1"/>
</dbReference>